<dbReference type="InterPro" id="IPR050553">
    <property type="entry name" value="Thioredoxin_ResA/DsbE_sf"/>
</dbReference>
<evidence type="ECO:0000259" key="2">
    <source>
        <dbReference type="PROSITE" id="PS51352"/>
    </source>
</evidence>
<dbReference type="SUPFAM" id="SSF52833">
    <property type="entry name" value="Thioredoxin-like"/>
    <property type="match status" value="1"/>
</dbReference>
<gene>
    <name evidence="3" type="ORF">JOC95_002883</name>
</gene>
<name>A0ABS2P222_9BACI</name>
<keyword evidence="4" id="KW-1185">Reference proteome</keyword>
<dbReference type="PROSITE" id="PS00194">
    <property type="entry name" value="THIOREDOXIN_1"/>
    <property type="match status" value="1"/>
</dbReference>
<reference evidence="3 4" key="1">
    <citation type="submission" date="2021-01" db="EMBL/GenBank/DDBJ databases">
        <title>Genomic Encyclopedia of Type Strains, Phase IV (KMG-IV): sequencing the most valuable type-strain genomes for metagenomic binning, comparative biology and taxonomic classification.</title>
        <authorList>
            <person name="Goeker M."/>
        </authorList>
    </citation>
    <scope>NUCLEOTIDE SEQUENCE [LARGE SCALE GENOMIC DNA]</scope>
    <source>
        <strain evidence="3 4">DSM 25879</strain>
    </source>
</reference>
<dbReference type="Gene3D" id="3.40.30.10">
    <property type="entry name" value="Glutaredoxin"/>
    <property type="match status" value="1"/>
</dbReference>
<dbReference type="CDD" id="cd02966">
    <property type="entry name" value="TlpA_like_family"/>
    <property type="match status" value="1"/>
</dbReference>
<dbReference type="PANTHER" id="PTHR42852">
    <property type="entry name" value="THIOL:DISULFIDE INTERCHANGE PROTEIN DSBE"/>
    <property type="match status" value="1"/>
</dbReference>
<dbReference type="RefSeq" id="WP_204417504.1">
    <property type="nucleotide sequence ID" value="NZ_JAFBED010000006.1"/>
</dbReference>
<dbReference type="InterPro" id="IPR036249">
    <property type="entry name" value="Thioredoxin-like_sf"/>
</dbReference>
<dbReference type="PANTHER" id="PTHR42852:SF17">
    <property type="entry name" value="THIOREDOXIN-LIKE PROTEIN HI_1115"/>
    <property type="match status" value="1"/>
</dbReference>
<protein>
    <submittedName>
        <fullName evidence="3">Thiol-disulfide isomerase/thioredoxin</fullName>
    </submittedName>
</protein>
<evidence type="ECO:0000313" key="3">
    <source>
        <dbReference type="EMBL" id="MBM7621010.1"/>
    </source>
</evidence>
<dbReference type="EMBL" id="JAFBED010000006">
    <property type="protein sequence ID" value="MBM7621010.1"/>
    <property type="molecule type" value="Genomic_DNA"/>
</dbReference>
<evidence type="ECO:0000256" key="1">
    <source>
        <dbReference type="ARBA" id="ARBA00023157"/>
    </source>
</evidence>
<dbReference type="PROSITE" id="PS51352">
    <property type="entry name" value="THIOREDOXIN_2"/>
    <property type="match status" value="1"/>
</dbReference>
<dbReference type="Proteomes" id="UP000737402">
    <property type="component" value="Unassembled WGS sequence"/>
</dbReference>
<accession>A0ABS2P222</accession>
<dbReference type="Pfam" id="PF00578">
    <property type="entry name" value="AhpC-TSA"/>
    <property type="match status" value="1"/>
</dbReference>
<dbReference type="InterPro" id="IPR017937">
    <property type="entry name" value="Thioredoxin_CS"/>
</dbReference>
<feature type="domain" description="Thioredoxin" evidence="2">
    <location>
        <begin position="32"/>
        <end position="171"/>
    </location>
</feature>
<dbReference type="InterPro" id="IPR013766">
    <property type="entry name" value="Thioredoxin_domain"/>
</dbReference>
<keyword evidence="1" id="KW-1015">Disulfide bond</keyword>
<organism evidence="3 4">
    <name type="scientific">Sutcliffiella tianshenii</name>
    <dbReference type="NCBI Taxonomy" id="1463404"/>
    <lineage>
        <taxon>Bacteria</taxon>
        <taxon>Bacillati</taxon>
        <taxon>Bacillota</taxon>
        <taxon>Bacilli</taxon>
        <taxon>Bacillales</taxon>
        <taxon>Bacillaceae</taxon>
        <taxon>Sutcliffiella</taxon>
    </lineage>
</organism>
<proteinExistence type="predicted"/>
<evidence type="ECO:0000313" key="4">
    <source>
        <dbReference type="Proteomes" id="UP000737402"/>
    </source>
</evidence>
<sequence length="171" mass="19593">MRKVFAFIILTLLIGTAVYQQFFKEGEIKPASAKGEKAVDFKLESMEGNKVRLSDSLGKPVIINFWTTWCPPCKKEMPEIQRFYEDYKDEVDVFAVNITSNEVNKGVVEKYVTTGGFTFPILFDTEGLFRYYEVLDMPATFFIDEEGVIVGKHTGELDYDKLVEAKEKILD</sequence>
<keyword evidence="3" id="KW-0413">Isomerase</keyword>
<dbReference type="GO" id="GO:0016853">
    <property type="term" value="F:isomerase activity"/>
    <property type="evidence" value="ECO:0007669"/>
    <property type="project" value="UniProtKB-KW"/>
</dbReference>
<comment type="caution">
    <text evidence="3">The sequence shown here is derived from an EMBL/GenBank/DDBJ whole genome shotgun (WGS) entry which is preliminary data.</text>
</comment>
<dbReference type="InterPro" id="IPR000866">
    <property type="entry name" value="AhpC/TSA"/>
</dbReference>